<reference evidence="10 11" key="1">
    <citation type="submission" date="2020-07" db="EMBL/GenBank/DDBJ databases">
        <title>Sequencing the genomes of 1000 actinobacteria strains.</title>
        <authorList>
            <person name="Klenk H.-P."/>
        </authorList>
    </citation>
    <scope>NUCLEOTIDE SEQUENCE [LARGE SCALE GENOMIC DNA]</scope>
    <source>
        <strain evidence="10 11">DSM 23819</strain>
    </source>
</reference>
<keyword evidence="6 8" id="KW-0408">Iron</keyword>
<gene>
    <name evidence="10" type="ORF">BJ980_002608</name>
</gene>
<dbReference type="GO" id="GO:0030288">
    <property type="term" value="C:outer membrane-bounded periplasmic space"/>
    <property type="evidence" value="ECO:0007669"/>
    <property type="project" value="TreeGrafter"/>
</dbReference>
<dbReference type="Gene3D" id="3.40.190.10">
    <property type="entry name" value="Periplasmic binding protein-like II"/>
    <property type="match status" value="2"/>
</dbReference>
<comment type="similarity">
    <text evidence="1">Belongs to the bacterial solute-binding protein 1 family.</text>
</comment>
<dbReference type="Pfam" id="PF13343">
    <property type="entry name" value="SBP_bac_6"/>
    <property type="match status" value="1"/>
</dbReference>
<accession>A0A7Y9UVY9</accession>
<dbReference type="PANTHER" id="PTHR30006:SF15">
    <property type="entry name" value="IRON-UTILIZATION PERIPLASMIC PROTEIN"/>
    <property type="match status" value="1"/>
</dbReference>
<organism evidence="10 11">
    <name type="scientific">Nocardioides daedukensis</name>
    <dbReference type="NCBI Taxonomy" id="634462"/>
    <lineage>
        <taxon>Bacteria</taxon>
        <taxon>Bacillati</taxon>
        <taxon>Actinomycetota</taxon>
        <taxon>Actinomycetes</taxon>
        <taxon>Propionibacteriales</taxon>
        <taxon>Nocardioidaceae</taxon>
        <taxon>Nocardioides</taxon>
    </lineage>
</organism>
<comment type="caution">
    <text evidence="10">The sequence shown here is derived from an EMBL/GenBank/DDBJ whole genome shotgun (WGS) entry which is preliminary data.</text>
</comment>
<keyword evidence="2" id="KW-0813">Transport</keyword>
<evidence type="ECO:0000256" key="5">
    <source>
        <dbReference type="ARBA" id="ARBA00022729"/>
    </source>
</evidence>
<evidence type="ECO:0000256" key="7">
    <source>
        <dbReference type="ARBA" id="ARBA00023065"/>
    </source>
</evidence>
<evidence type="ECO:0000313" key="10">
    <source>
        <dbReference type="EMBL" id="NYG59685.1"/>
    </source>
</evidence>
<dbReference type="Proteomes" id="UP000540656">
    <property type="component" value="Unassembled WGS sequence"/>
</dbReference>
<name>A0A7Y9UVY9_9ACTN</name>
<dbReference type="InterPro" id="IPR006061">
    <property type="entry name" value="SBP_1_CS"/>
</dbReference>
<keyword evidence="3" id="KW-0410">Iron transport</keyword>
<evidence type="ECO:0000256" key="2">
    <source>
        <dbReference type="ARBA" id="ARBA00022448"/>
    </source>
</evidence>
<evidence type="ECO:0000256" key="3">
    <source>
        <dbReference type="ARBA" id="ARBA00022496"/>
    </source>
</evidence>
<keyword evidence="11" id="KW-1185">Reference proteome</keyword>
<dbReference type="GO" id="GO:0006826">
    <property type="term" value="P:iron ion transport"/>
    <property type="evidence" value="ECO:0007669"/>
    <property type="project" value="UniProtKB-KW"/>
</dbReference>
<keyword evidence="4 8" id="KW-0479">Metal-binding</keyword>
<keyword evidence="5 9" id="KW-0732">Signal</keyword>
<feature type="binding site" evidence="8">
    <location>
        <position position="222"/>
    </location>
    <ligand>
        <name>Fe cation</name>
        <dbReference type="ChEBI" id="CHEBI:24875"/>
    </ligand>
</feature>
<feature type="signal peptide" evidence="9">
    <location>
        <begin position="1"/>
        <end position="22"/>
    </location>
</feature>
<dbReference type="GO" id="GO:0055085">
    <property type="term" value="P:transmembrane transport"/>
    <property type="evidence" value="ECO:0007669"/>
    <property type="project" value="InterPro"/>
</dbReference>
<dbReference type="InterPro" id="IPR026045">
    <property type="entry name" value="Ferric-bd"/>
</dbReference>
<feature type="binding site" evidence="8">
    <location>
        <position position="86"/>
    </location>
    <ligand>
        <name>Fe cation</name>
        <dbReference type="ChEBI" id="CHEBI:24875"/>
    </ligand>
</feature>
<dbReference type="PANTHER" id="PTHR30006">
    <property type="entry name" value="THIAMINE-BINDING PERIPLASMIC PROTEIN-RELATED"/>
    <property type="match status" value="1"/>
</dbReference>
<dbReference type="CDD" id="cd13543">
    <property type="entry name" value="PBP2_Fbp"/>
    <property type="match status" value="1"/>
</dbReference>
<dbReference type="AlphaFoldDB" id="A0A7Y9UVY9"/>
<dbReference type="PIRSF" id="PIRSF002825">
    <property type="entry name" value="CfbpA"/>
    <property type="match status" value="1"/>
</dbReference>
<sequence>MKKQRLLTVLAPLLMISGLLTACGGDDGPFITVYNAQHQELLEEMAPIFEKETGIEVKLRNGKDFELANQLVAEGKSSPADVFLTENSPAMSLVESKGLFEPLDEKTLALIPEQYRPASGAWTGFAARSTVLMYNKEQIAEKDLPTSILDLADPKWKGKVSFSPTGADFQAIVSAVLELKGEAATKKWLKGLAANGEVYDGNNIVMQSVNDGETATGIAYHYYWFRDQGESGENSDQTALHFFGNQDPGAFLSISGAGVLKSSKKQKDAQAFVKFLADEAGQQALADSYALEYPLNPDVQLDDSVKAFTELEPPRVDVSALNGPTVIELMQDAGLL</sequence>
<dbReference type="PROSITE" id="PS01037">
    <property type="entry name" value="SBP_BACTERIAL_1"/>
    <property type="match status" value="1"/>
</dbReference>
<evidence type="ECO:0000313" key="11">
    <source>
        <dbReference type="Proteomes" id="UP000540656"/>
    </source>
</evidence>
<feature type="chain" id="PRO_5038556400" evidence="9">
    <location>
        <begin position="23"/>
        <end position="336"/>
    </location>
</feature>
<feature type="binding site" evidence="8">
    <location>
        <position position="38"/>
    </location>
    <ligand>
        <name>Fe cation</name>
        <dbReference type="ChEBI" id="CHEBI:24875"/>
    </ligand>
</feature>
<evidence type="ECO:0000256" key="6">
    <source>
        <dbReference type="ARBA" id="ARBA00023004"/>
    </source>
</evidence>
<protein>
    <submittedName>
        <fullName evidence="10">Iron(III) transport system substrate-binding protein</fullName>
    </submittedName>
</protein>
<proteinExistence type="inferred from homology"/>
<dbReference type="SUPFAM" id="SSF53850">
    <property type="entry name" value="Periplasmic binding protein-like II"/>
    <property type="match status" value="1"/>
</dbReference>
<keyword evidence="7" id="KW-0406">Ion transport</keyword>
<evidence type="ECO:0000256" key="1">
    <source>
        <dbReference type="ARBA" id="ARBA00008520"/>
    </source>
</evidence>
<evidence type="ECO:0000256" key="9">
    <source>
        <dbReference type="SAM" id="SignalP"/>
    </source>
</evidence>
<dbReference type="PROSITE" id="PS51257">
    <property type="entry name" value="PROKAR_LIPOPROTEIN"/>
    <property type="match status" value="1"/>
</dbReference>
<dbReference type="EMBL" id="JACCAA010000001">
    <property type="protein sequence ID" value="NYG59685.1"/>
    <property type="molecule type" value="Genomic_DNA"/>
</dbReference>
<dbReference type="RefSeq" id="WP_179502705.1">
    <property type="nucleotide sequence ID" value="NZ_JACCAA010000001.1"/>
</dbReference>
<evidence type="ECO:0000256" key="4">
    <source>
        <dbReference type="ARBA" id="ARBA00022723"/>
    </source>
</evidence>
<feature type="binding site" evidence="8">
    <location>
        <position position="223"/>
    </location>
    <ligand>
        <name>Fe cation</name>
        <dbReference type="ChEBI" id="CHEBI:24875"/>
    </ligand>
</feature>
<dbReference type="GO" id="GO:0046872">
    <property type="term" value="F:metal ion binding"/>
    <property type="evidence" value="ECO:0007669"/>
    <property type="project" value="UniProtKB-KW"/>
</dbReference>
<evidence type="ECO:0000256" key="8">
    <source>
        <dbReference type="PIRSR" id="PIRSR002825-1"/>
    </source>
</evidence>